<dbReference type="PANTHER" id="PTHR46796:SF12">
    <property type="entry name" value="HTH-TYPE DNA-BINDING TRANSCRIPTIONAL ACTIVATOR EUTR"/>
    <property type="match status" value="1"/>
</dbReference>
<gene>
    <name evidence="5" type="ORF">F1C12_10665</name>
</gene>
<keyword evidence="3" id="KW-0804">Transcription</keyword>
<dbReference type="SMART" id="SM00342">
    <property type="entry name" value="HTH_ARAC"/>
    <property type="match status" value="1"/>
</dbReference>
<dbReference type="AlphaFoldDB" id="A0A7G6YAN0"/>
<dbReference type="InterPro" id="IPR050204">
    <property type="entry name" value="AraC_XylS_family_regulators"/>
</dbReference>
<dbReference type="Pfam" id="PF12833">
    <property type="entry name" value="HTH_18"/>
    <property type="match status" value="1"/>
</dbReference>
<sequence length="310" mass="34027">MKVAYAAAETTDATIEALAPFFPDVRFGAVGSDELRFELEAHTASGVVLTDYTIEGLELQMTTEMPGFMVGESPMDGRMTIGREPIDTTQPVAIPHHGLDAVLTSVDARAIQLDTEAVLRFVRVDLGADRIDLHNIGTAPLTVEAGERWHTVADFVHHSMLDGTADEPLIGAALSELLVGAYLTTFPTTWLDDRKPTNSSNHSVAAVRRAKEFVDDNRHLPIQVSDIAAAARMSVRGLQDLFRRETGKTPMEYLRLARLEAAHRELVDGDPTLGHTVGDIAHRWGFGHIPRFSAYYRDQYGQNPGDTLRG</sequence>
<evidence type="ECO:0000313" key="5">
    <source>
        <dbReference type="EMBL" id="QNE35545.1"/>
    </source>
</evidence>
<evidence type="ECO:0000256" key="2">
    <source>
        <dbReference type="ARBA" id="ARBA00023125"/>
    </source>
</evidence>
<accession>A0A7G6YAN0</accession>
<dbReference type="KEGG" id="lse:F1C12_10665"/>
<evidence type="ECO:0000313" key="6">
    <source>
        <dbReference type="Proteomes" id="UP000515511"/>
    </source>
</evidence>
<organism evidence="5 6">
    <name type="scientific">Leifsonia shinshuensis</name>
    <dbReference type="NCBI Taxonomy" id="150026"/>
    <lineage>
        <taxon>Bacteria</taxon>
        <taxon>Bacillati</taxon>
        <taxon>Actinomycetota</taxon>
        <taxon>Actinomycetes</taxon>
        <taxon>Micrococcales</taxon>
        <taxon>Microbacteriaceae</taxon>
        <taxon>Leifsonia</taxon>
    </lineage>
</organism>
<dbReference type="SUPFAM" id="SSF46689">
    <property type="entry name" value="Homeodomain-like"/>
    <property type="match status" value="2"/>
</dbReference>
<name>A0A7G6YAN0_9MICO</name>
<keyword evidence="1" id="KW-0805">Transcription regulation</keyword>
<dbReference type="InterPro" id="IPR018060">
    <property type="entry name" value="HTH_AraC"/>
</dbReference>
<dbReference type="GO" id="GO:0043565">
    <property type="term" value="F:sequence-specific DNA binding"/>
    <property type="evidence" value="ECO:0007669"/>
    <property type="project" value="InterPro"/>
</dbReference>
<dbReference type="Proteomes" id="UP000515511">
    <property type="component" value="Chromosome"/>
</dbReference>
<keyword evidence="2" id="KW-0238">DNA-binding</keyword>
<reference evidence="6" key="1">
    <citation type="submission" date="2019-09" db="EMBL/GenBank/DDBJ databases">
        <title>Antimicrobial potential of Antarctic Bacteria.</title>
        <authorList>
            <person name="Benaud N."/>
            <person name="Edwards R.J."/>
            <person name="Ferrari B.C."/>
        </authorList>
    </citation>
    <scope>NUCLEOTIDE SEQUENCE [LARGE SCALE GENOMIC DNA]</scope>
    <source>
        <strain evidence="6">INR9</strain>
    </source>
</reference>
<dbReference type="EMBL" id="CP043641">
    <property type="protein sequence ID" value="QNE35545.1"/>
    <property type="molecule type" value="Genomic_DNA"/>
</dbReference>
<feature type="domain" description="HTH araC/xylS-type" evidence="4">
    <location>
        <begin position="208"/>
        <end position="310"/>
    </location>
</feature>
<dbReference type="Gene3D" id="1.10.10.60">
    <property type="entry name" value="Homeodomain-like"/>
    <property type="match status" value="1"/>
</dbReference>
<dbReference type="PANTHER" id="PTHR46796">
    <property type="entry name" value="HTH-TYPE TRANSCRIPTIONAL ACTIVATOR RHAS-RELATED"/>
    <property type="match status" value="1"/>
</dbReference>
<dbReference type="GO" id="GO:0003700">
    <property type="term" value="F:DNA-binding transcription factor activity"/>
    <property type="evidence" value="ECO:0007669"/>
    <property type="project" value="InterPro"/>
</dbReference>
<dbReference type="RefSeq" id="WP_185275013.1">
    <property type="nucleotide sequence ID" value="NZ_CP043641.1"/>
</dbReference>
<evidence type="ECO:0000259" key="4">
    <source>
        <dbReference type="PROSITE" id="PS01124"/>
    </source>
</evidence>
<dbReference type="PROSITE" id="PS01124">
    <property type="entry name" value="HTH_ARAC_FAMILY_2"/>
    <property type="match status" value="1"/>
</dbReference>
<proteinExistence type="predicted"/>
<dbReference type="InterPro" id="IPR009057">
    <property type="entry name" value="Homeodomain-like_sf"/>
</dbReference>
<evidence type="ECO:0000256" key="1">
    <source>
        <dbReference type="ARBA" id="ARBA00023015"/>
    </source>
</evidence>
<protein>
    <submittedName>
        <fullName evidence="5">Helix-turn-helix transcriptional regulator</fullName>
    </submittedName>
</protein>
<evidence type="ECO:0000256" key="3">
    <source>
        <dbReference type="ARBA" id="ARBA00023163"/>
    </source>
</evidence>